<proteinExistence type="predicted"/>
<keyword evidence="2" id="KW-1185">Reference proteome</keyword>
<dbReference type="Proteomes" id="UP000324974">
    <property type="component" value="Chromosome"/>
</dbReference>
<gene>
    <name evidence="1" type="ORF">PX52LOC_01535</name>
</gene>
<organism evidence="1 2">
    <name type="scientific">Limnoglobus roseus</name>
    <dbReference type="NCBI Taxonomy" id="2598579"/>
    <lineage>
        <taxon>Bacteria</taxon>
        <taxon>Pseudomonadati</taxon>
        <taxon>Planctomycetota</taxon>
        <taxon>Planctomycetia</taxon>
        <taxon>Gemmatales</taxon>
        <taxon>Gemmataceae</taxon>
        <taxon>Limnoglobus</taxon>
    </lineage>
</organism>
<evidence type="ECO:0000313" key="2">
    <source>
        <dbReference type="Proteomes" id="UP000324974"/>
    </source>
</evidence>
<protein>
    <submittedName>
        <fullName evidence="1">Uncharacterized protein</fullName>
    </submittedName>
</protein>
<evidence type="ECO:0000313" key="1">
    <source>
        <dbReference type="EMBL" id="QEL14643.1"/>
    </source>
</evidence>
<reference evidence="2" key="1">
    <citation type="submission" date="2019-08" db="EMBL/GenBank/DDBJ databases">
        <title>Limnoglobus roseus gen. nov., sp. nov., a novel freshwater planctomycete with a giant genome from the family Gemmataceae.</title>
        <authorList>
            <person name="Kulichevskaya I.S."/>
            <person name="Naumoff D.G."/>
            <person name="Miroshnikov K."/>
            <person name="Ivanova A."/>
            <person name="Philippov D.A."/>
            <person name="Hakobyan A."/>
            <person name="Rijpstra I.C."/>
            <person name="Sinninghe Damste J.S."/>
            <person name="Liesack W."/>
            <person name="Dedysh S.N."/>
        </authorList>
    </citation>
    <scope>NUCLEOTIDE SEQUENCE [LARGE SCALE GENOMIC DNA]</scope>
    <source>
        <strain evidence="2">PX52</strain>
    </source>
</reference>
<dbReference type="EMBL" id="CP042425">
    <property type="protein sequence ID" value="QEL14643.1"/>
    <property type="molecule type" value="Genomic_DNA"/>
</dbReference>
<sequence>MASRGVAAAAVFVLAVGLAFPRDEPPTGESKGIEVFTDSTDETVKKIRAKLFDVPIGKDAIGNEIKIRCWKSTTPNLGERYSYSCHGLTFGGYAANKMSPTNDGASLILEKFYKPIDPADAHAGDVLVWRNSEAIPIHSGIIEKLTTKSDHVLDADKTTVNSKNGVLPEKVETVADLEKFFNTRKNPTTVMIYTLK</sequence>
<accession>A0A5C1A8W1</accession>
<name>A0A5C1A8W1_9BACT</name>
<dbReference type="AlphaFoldDB" id="A0A5C1A8W1"/>
<dbReference type="KEGG" id="lrs:PX52LOC_01535"/>